<dbReference type="RefSeq" id="WP_163052014.1">
    <property type="nucleotide sequence ID" value="NZ_AP019695.1"/>
</dbReference>
<dbReference type="NCBIfam" id="TIGR01641">
    <property type="entry name" value="phageSPP1_gp7"/>
    <property type="match status" value="1"/>
</dbReference>
<dbReference type="AlphaFoldDB" id="A0A6N4THP9"/>
<dbReference type="InterPro" id="IPR006528">
    <property type="entry name" value="Phage_head_morphogenesis_dom"/>
</dbReference>
<evidence type="ECO:0000313" key="2">
    <source>
        <dbReference type="EMBL" id="BBK22736.1"/>
    </source>
</evidence>
<protein>
    <submittedName>
        <fullName evidence="2">Prophage head protein</fullName>
    </submittedName>
</protein>
<name>A0A6N4THP9_9FIRM</name>
<proteinExistence type="predicted"/>
<dbReference type="KEGG" id="aarg:Aargi30884_16390"/>
<feature type="domain" description="Phage head morphogenesis" evidence="1">
    <location>
        <begin position="198"/>
        <end position="299"/>
    </location>
</feature>
<dbReference type="EMBL" id="AP019695">
    <property type="protein sequence ID" value="BBK22736.1"/>
    <property type="molecule type" value="Genomic_DNA"/>
</dbReference>
<evidence type="ECO:0000259" key="1">
    <source>
        <dbReference type="Pfam" id="PF04233"/>
    </source>
</evidence>
<reference evidence="3" key="1">
    <citation type="submission" date="2019-05" db="EMBL/GenBank/DDBJ databases">
        <title>Complete genome sequencing of Absiella argi strain JCM 30884.</title>
        <authorList>
            <person name="Sakamoto M."/>
            <person name="Murakami T."/>
            <person name="Mori H."/>
        </authorList>
    </citation>
    <scope>NUCLEOTIDE SEQUENCE [LARGE SCALE GENOMIC DNA]</scope>
    <source>
        <strain evidence="3">JCM 30884</strain>
    </source>
</reference>
<dbReference type="Proteomes" id="UP000464754">
    <property type="component" value="Chromosome"/>
</dbReference>
<dbReference type="Pfam" id="PF04233">
    <property type="entry name" value="Phage_Mu_F"/>
    <property type="match status" value="1"/>
</dbReference>
<sequence>MNKQEKEKQLEIAKECLLDELKEADTITEDLLLAYDTAAERLKTEIERALMRFAEDNEISLAEAKKLLKGKEFTVWKKSIEKYLQEIKDEGADTKMLLELNTLSAKTSISRKEQLLAQIDMEMSRLASDTCRDIAKHLGTVLVSNYYRGFYSVQKTVGFGFNVGRFNPELVRSVLEYPWSTKHFSKTIWDNIDKLTETLRKELAAGFVDGSSIPKIVKRIDAVMGKGKYVTERLVRTEAKFFAQQAQMMSYKKMGISEYMYRGAGCPKCRPLNGTKIKIEDAEVGVNCPPMHPNCKCRVVAVHAMSLFDTRRDIIPLEKNIKYQEWKKRFVKDGNSAKK</sequence>
<gene>
    <name evidence="2" type="ORF">Aargi30884_16390</name>
</gene>
<accession>A0A6N4THP9</accession>
<organism evidence="2 3">
    <name type="scientific">Amedibacterium intestinale</name>
    <dbReference type="NCBI Taxonomy" id="2583452"/>
    <lineage>
        <taxon>Bacteria</taxon>
        <taxon>Bacillati</taxon>
        <taxon>Bacillota</taxon>
        <taxon>Erysipelotrichia</taxon>
        <taxon>Erysipelotrichales</taxon>
        <taxon>Erysipelotrichaceae</taxon>
        <taxon>Amedibacterium</taxon>
    </lineage>
</organism>
<evidence type="ECO:0000313" key="3">
    <source>
        <dbReference type="Proteomes" id="UP000464754"/>
    </source>
</evidence>
<keyword evidence="3" id="KW-1185">Reference proteome</keyword>